<sequence>MKPIVNTPSVTYQNNHFLRQAERPTSVVTMVEDLLGRASGHEYNEYHRYHWLSLRFLTYHIGISTLLQALAEESRQRVRALNEVAATLPIEPPRLGEPAAGPWPDLHGQGHFFIYEDEMAAQELSRAELEEWRSRRFYERLQAYNAIPDLNAWLNECIGQARAQFQILKEAEELLSAPCQPREMTVGHVLPSAARG</sequence>
<dbReference type="EMBL" id="VBUI01000002">
    <property type="protein sequence ID" value="TLF53362.1"/>
    <property type="molecule type" value="Genomic_DNA"/>
</dbReference>
<dbReference type="RefSeq" id="WP_138178973.1">
    <property type="nucleotide sequence ID" value="NZ_VBUI01000002.1"/>
</dbReference>
<proteinExistence type="predicted"/>
<dbReference type="SUPFAM" id="SSF47240">
    <property type="entry name" value="Ferritin-like"/>
    <property type="match status" value="1"/>
</dbReference>
<reference evidence="1 2" key="1">
    <citation type="journal article" date="2007" name="Int. J. Syst. Evol. Microbiol.">
        <title>Halomonas saccharevitans sp. nov., Halomonas arcis sp. nov. and Halomonas subterranea sp. nov., halophilic bacteria isolated from hypersaline environments of China.</title>
        <authorList>
            <person name="Xu X.W."/>
            <person name="Wu Y.H."/>
            <person name="Zhou Z."/>
            <person name="Wang C.S."/>
            <person name="Zhou Y.G."/>
            <person name="Zhang H.B."/>
            <person name="Wang Y."/>
            <person name="Wu M."/>
        </authorList>
    </citation>
    <scope>NUCLEOTIDE SEQUENCE [LARGE SCALE GENOMIC DNA]</scope>
    <source>
        <strain evidence="1 2">TBZ3</strain>
    </source>
</reference>
<dbReference type="OrthoDB" id="6161818at2"/>
<gene>
    <name evidence="1" type="ORF">FEI13_01840</name>
</gene>
<dbReference type="InterPro" id="IPR009078">
    <property type="entry name" value="Ferritin-like_SF"/>
</dbReference>
<dbReference type="AlphaFoldDB" id="A0A5R8MMA1"/>
<keyword evidence="2" id="KW-1185">Reference proteome</keyword>
<evidence type="ECO:0000313" key="2">
    <source>
        <dbReference type="Proteomes" id="UP000306973"/>
    </source>
</evidence>
<evidence type="ECO:0000313" key="1">
    <source>
        <dbReference type="EMBL" id="TLF53362.1"/>
    </source>
</evidence>
<dbReference type="Proteomes" id="UP000306973">
    <property type="component" value="Unassembled WGS sequence"/>
</dbReference>
<comment type="caution">
    <text evidence="1">The sequence shown here is derived from an EMBL/GenBank/DDBJ whole genome shotgun (WGS) entry which is preliminary data.</text>
</comment>
<organism evidence="1 2">
    <name type="scientific">Halomonas urmiana</name>
    <dbReference type="NCBI Taxonomy" id="490901"/>
    <lineage>
        <taxon>Bacteria</taxon>
        <taxon>Pseudomonadati</taxon>
        <taxon>Pseudomonadota</taxon>
        <taxon>Gammaproteobacteria</taxon>
        <taxon>Oceanospirillales</taxon>
        <taxon>Halomonadaceae</taxon>
        <taxon>Halomonas</taxon>
    </lineage>
</organism>
<protein>
    <submittedName>
        <fullName evidence="1">Uncharacterized protein</fullName>
    </submittedName>
</protein>
<name>A0A5R8MMA1_9GAMM</name>
<accession>A0A5R8MMA1</accession>